<gene>
    <name evidence="2" type="ORF">SAMN05660413_01387</name>
</gene>
<evidence type="ECO:0000313" key="2">
    <source>
        <dbReference type="EMBL" id="SFN50488.1"/>
    </source>
</evidence>
<dbReference type="AlphaFoldDB" id="A0A1I4ZJV4"/>
<proteinExistence type="predicted"/>
<dbReference type="Proteomes" id="UP000199153">
    <property type="component" value="Unassembled WGS sequence"/>
</dbReference>
<feature type="chain" id="PRO_5011441946" evidence="1">
    <location>
        <begin position="29"/>
        <end position="60"/>
    </location>
</feature>
<keyword evidence="3" id="KW-1185">Reference proteome</keyword>
<feature type="signal peptide" evidence="1">
    <location>
        <begin position="1"/>
        <end position="28"/>
    </location>
</feature>
<dbReference type="STRING" id="287099.SAMN05660413_01387"/>
<accession>A0A1I4ZJV4</accession>
<evidence type="ECO:0000256" key="1">
    <source>
        <dbReference type="SAM" id="SignalP"/>
    </source>
</evidence>
<keyword evidence="1" id="KW-0732">Signal</keyword>
<evidence type="ECO:0000313" key="3">
    <source>
        <dbReference type="Proteomes" id="UP000199153"/>
    </source>
</evidence>
<protein>
    <submittedName>
        <fullName evidence="2">Uncharacterized protein</fullName>
    </submittedName>
</protein>
<name>A0A1I4ZJV4_9FLAO</name>
<dbReference type="EMBL" id="FOVL01000006">
    <property type="protein sequence ID" value="SFN50488.1"/>
    <property type="molecule type" value="Genomic_DNA"/>
</dbReference>
<reference evidence="2 3" key="1">
    <citation type="submission" date="2016-10" db="EMBL/GenBank/DDBJ databases">
        <authorList>
            <person name="de Groot N.N."/>
        </authorList>
    </citation>
    <scope>NUCLEOTIDE SEQUENCE [LARGE SCALE GENOMIC DNA]</scope>
    <source>
        <strain evidence="2 3">DSM 17794</strain>
    </source>
</reference>
<sequence>MNNLNLAVTTSFGALLLLVFVACNTSEAAQSQEVDQKNEQLTERVFEQILNDEKLFTESP</sequence>
<organism evidence="2 3">
    <name type="scientific">Salegentibacter flavus</name>
    <dbReference type="NCBI Taxonomy" id="287099"/>
    <lineage>
        <taxon>Bacteria</taxon>
        <taxon>Pseudomonadati</taxon>
        <taxon>Bacteroidota</taxon>
        <taxon>Flavobacteriia</taxon>
        <taxon>Flavobacteriales</taxon>
        <taxon>Flavobacteriaceae</taxon>
        <taxon>Salegentibacter</taxon>
    </lineage>
</organism>
<dbReference type="RefSeq" id="WP_139220603.1">
    <property type="nucleotide sequence ID" value="NZ_FOVL01000006.1"/>
</dbReference>